<dbReference type="EMBL" id="CAMXCT030006551">
    <property type="protein sequence ID" value="CAL4803100.1"/>
    <property type="molecule type" value="Genomic_DNA"/>
</dbReference>
<reference evidence="2" key="1">
    <citation type="submission" date="2022-10" db="EMBL/GenBank/DDBJ databases">
        <authorList>
            <person name="Chen Y."/>
            <person name="Dougan E. K."/>
            <person name="Chan C."/>
            <person name="Rhodes N."/>
            <person name="Thang M."/>
        </authorList>
    </citation>
    <scope>NUCLEOTIDE SEQUENCE</scope>
</reference>
<dbReference type="EMBL" id="CAMXCT020006551">
    <property type="protein sequence ID" value="CAL1169163.1"/>
    <property type="molecule type" value="Genomic_DNA"/>
</dbReference>
<dbReference type="AlphaFoldDB" id="A0A9P1DTD5"/>
<evidence type="ECO:0000256" key="1">
    <source>
        <dbReference type="SAM" id="MobiDB-lite"/>
    </source>
</evidence>
<name>A0A9P1DTD5_9DINO</name>
<reference evidence="3 4" key="2">
    <citation type="submission" date="2024-05" db="EMBL/GenBank/DDBJ databases">
        <authorList>
            <person name="Chen Y."/>
            <person name="Shah S."/>
            <person name="Dougan E. K."/>
            <person name="Thang M."/>
            <person name="Chan C."/>
        </authorList>
    </citation>
    <scope>NUCLEOTIDE SEQUENCE [LARGE SCALE GENOMIC DNA]</scope>
</reference>
<proteinExistence type="predicted"/>
<comment type="caution">
    <text evidence="2">The sequence shown here is derived from an EMBL/GenBank/DDBJ whole genome shotgun (WGS) entry which is preliminary data.</text>
</comment>
<feature type="region of interest" description="Disordered" evidence="1">
    <location>
        <begin position="15"/>
        <end position="51"/>
    </location>
</feature>
<gene>
    <name evidence="2" type="ORF">C1SCF055_LOCUS40596</name>
</gene>
<organism evidence="2">
    <name type="scientific">Cladocopium goreaui</name>
    <dbReference type="NCBI Taxonomy" id="2562237"/>
    <lineage>
        <taxon>Eukaryota</taxon>
        <taxon>Sar</taxon>
        <taxon>Alveolata</taxon>
        <taxon>Dinophyceae</taxon>
        <taxon>Suessiales</taxon>
        <taxon>Symbiodiniaceae</taxon>
        <taxon>Cladocopium</taxon>
    </lineage>
</organism>
<sequence length="274" mass="30565">MRVIPGRLLHILEEGGKTRRFHGPGSGRSSCSDAWSEISRPGGPGHGTSDSEERAAYDLLHKEQGFQAFRSWYLQQLRQTQPETPDVGSARSMGSVEDAVGLCFQAVPIPGTINEYAFMDFLRLFLNCSDAEAFNFFRLLDASMLGALKFQQVYLATVLVSALSSRQLTKCLYLHSRWLFETMTVEPLQGQGGPRLLPWPRLQSLFQLLGANWIFVSRNCPLTLGFSPQTHLTHDEFVEVLFCVLAQLDKDAVAKDAQVIRPARTVKSKACTVL</sequence>
<evidence type="ECO:0000313" key="4">
    <source>
        <dbReference type="Proteomes" id="UP001152797"/>
    </source>
</evidence>
<dbReference type="EMBL" id="CAMXCT010006551">
    <property type="protein sequence ID" value="CAI4015788.1"/>
    <property type="molecule type" value="Genomic_DNA"/>
</dbReference>
<protein>
    <submittedName>
        <fullName evidence="2">Uncharacterized protein</fullName>
    </submittedName>
</protein>
<accession>A0A9P1DTD5</accession>
<keyword evidence="4" id="KW-1185">Reference proteome</keyword>
<dbReference type="Proteomes" id="UP001152797">
    <property type="component" value="Unassembled WGS sequence"/>
</dbReference>
<evidence type="ECO:0000313" key="2">
    <source>
        <dbReference type="EMBL" id="CAI4015788.1"/>
    </source>
</evidence>
<dbReference type="OrthoDB" id="186625at2759"/>
<evidence type="ECO:0000313" key="3">
    <source>
        <dbReference type="EMBL" id="CAL4803100.1"/>
    </source>
</evidence>